<sequence length="70" mass="7577">MLIVCEGTCKHLYAEWLANEVAVPFLFKISVVANPVELSAGVPSVREKCCPLLNSILPRVGSYSTSQLAI</sequence>
<organism evidence="1 2">
    <name type="scientific">Halorubrum ezzemoulense DSM 17463</name>
    <dbReference type="NCBI Taxonomy" id="1121945"/>
    <lineage>
        <taxon>Archaea</taxon>
        <taxon>Methanobacteriati</taxon>
        <taxon>Methanobacteriota</taxon>
        <taxon>Stenosarchaea group</taxon>
        <taxon>Halobacteria</taxon>
        <taxon>Halobacteriales</taxon>
        <taxon>Haloferacaceae</taxon>
        <taxon>Halorubrum</taxon>
    </lineage>
</organism>
<protein>
    <submittedName>
        <fullName evidence="1">Uncharacterized protein</fullName>
    </submittedName>
</protein>
<dbReference type="RefSeq" id="WP_085682821.1">
    <property type="nucleotide sequence ID" value="NZ_NEDJ01000066.1"/>
</dbReference>
<evidence type="ECO:0000313" key="1">
    <source>
        <dbReference type="EMBL" id="OSO94167.1"/>
    </source>
</evidence>
<name>A0A1X4GAT2_HALEZ</name>
<evidence type="ECO:0000313" key="2">
    <source>
        <dbReference type="Proteomes" id="UP000193587"/>
    </source>
</evidence>
<accession>A0A1X4GAT2</accession>
<dbReference type="EMBL" id="NEDJ01000066">
    <property type="protein sequence ID" value="OSO94167.1"/>
    <property type="molecule type" value="Genomic_DNA"/>
</dbReference>
<comment type="caution">
    <text evidence="1">The sequence shown here is derived from an EMBL/GenBank/DDBJ whole genome shotgun (WGS) entry which is preliminary data.</text>
</comment>
<dbReference type="AlphaFoldDB" id="A0A1X4GAT2"/>
<dbReference type="Proteomes" id="UP000193587">
    <property type="component" value="Unassembled WGS sequence"/>
</dbReference>
<proteinExistence type="predicted"/>
<gene>
    <name evidence="1" type="ORF">B9H04_14500</name>
</gene>
<reference evidence="1 2" key="1">
    <citation type="submission" date="2017-04" db="EMBL/GenBank/DDBJ databases">
        <title>MLSA of the genus Halorubrum.</title>
        <authorList>
            <person name="De La Haba R."/>
            <person name="Sanchez-Porro C."/>
            <person name="Infante-Dominguez C."/>
            <person name="Ventosa A."/>
        </authorList>
    </citation>
    <scope>NUCLEOTIDE SEQUENCE [LARGE SCALE GENOMIC DNA]</scope>
    <source>
        <strain evidence="1 2">DSM 17463</strain>
    </source>
</reference>